<feature type="non-terminal residue" evidence="1">
    <location>
        <position position="508"/>
    </location>
</feature>
<comment type="caution">
    <text evidence="1">The sequence shown here is derived from an EMBL/GenBank/DDBJ whole genome shotgun (WGS) entry which is preliminary data.</text>
</comment>
<dbReference type="EMBL" id="CAJVPT010002334">
    <property type="protein sequence ID" value="CAG8479317.1"/>
    <property type="molecule type" value="Genomic_DNA"/>
</dbReference>
<reference evidence="1" key="1">
    <citation type="submission" date="2021-06" db="EMBL/GenBank/DDBJ databases">
        <authorList>
            <person name="Kallberg Y."/>
            <person name="Tangrot J."/>
            <person name="Rosling A."/>
        </authorList>
    </citation>
    <scope>NUCLEOTIDE SEQUENCE</scope>
    <source>
        <strain evidence="1">CL356</strain>
    </source>
</reference>
<proteinExistence type="predicted"/>
<protein>
    <submittedName>
        <fullName evidence="1">10435_t:CDS:1</fullName>
    </submittedName>
</protein>
<name>A0ACA9KKF7_9GLOM</name>
<evidence type="ECO:0000313" key="1">
    <source>
        <dbReference type="EMBL" id="CAG8479317.1"/>
    </source>
</evidence>
<sequence length="508" mass="56598">MVNYVLFETPCGYSLFECLQAEEIGSKLEKVQKATEDLAKFGKIVKVKSFVPFKSYAHALENANDISEGIANDYLKSFLELNLPKPGKKSKIVLGVIDKNLAGAIKSELGYDCETSEIVLELIRGIRLHADKLLSQLKEGEIVRSQLGLGHGYSRAKVKYNVNRSDNMIIQAITLLDQLDKDINTFAMRGMFIQNKGNLKDDKLDDLTEITGDESKSKQIIDAARTSMGTDISPLDMINIEHFSDRVINLANYRKQLHEYLLSKMNNIAPNLSALIGEVVGARLISHAGSLTNLSKYPASTVQILGAEKALFRALKTKGNTPKYGLIYHSTFIGRAGAKNKGRISRFLANKCTIASRIDCFTEIPTSKFGEALKNQVEERLQFYETGSATSKNEDVMKKVLKEIEHQSMEVDQEKSASRKRKAPSDDASAKKHKKTKAQSDDAEAETTKSDKGKKKGTDEVIKQSKKNKEIDSVSPKKKKDKKNKDGDVKPQVSEPEEKVNDSRDLRE</sequence>
<evidence type="ECO:0000313" key="2">
    <source>
        <dbReference type="Proteomes" id="UP000789525"/>
    </source>
</evidence>
<organism evidence="1 2">
    <name type="scientific">Acaulospora colombiana</name>
    <dbReference type="NCBI Taxonomy" id="27376"/>
    <lineage>
        <taxon>Eukaryota</taxon>
        <taxon>Fungi</taxon>
        <taxon>Fungi incertae sedis</taxon>
        <taxon>Mucoromycota</taxon>
        <taxon>Glomeromycotina</taxon>
        <taxon>Glomeromycetes</taxon>
        <taxon>Diversisporales</taxon>
        <taxon>Acaulosporaceae</taxon>
        <taxon>Acaulospora</taxon>
    </lineage>
</organism>
<dbReference type="Proteomes" id="UP000789525">
    <property type="component" value="Unassembled WGS sequence"/>
</dbReference>
<keyword evidence="2" id="KW-1185">Reference proteome</keyword>
<accession>A0ACA9KKF7</accession>
<gene>
    <name evidence="1" type="ORF">ACOLOM_LOCUS1922</name>
</gene>